<evidence type="ECO:0000259" key="9">
    <source>
        <dbReference type="Pfam" id="PF04880"/>
    </source>
</evidence>
<keyword evidence="6" id="KW-0206">Cytoskeleton</keyword>
<dbReference type="Proteomes" id="UP000827549">
    <property type="component" value="Chromosome 4"/>
</dbReference>
<feature type="compositionally biased region" description="Low complexity" evidence="8">
    <location>
        <begin position="339"/>
        <end position="366"/>
    </location>
</feature>
<protein>
    <submittedName>
        <fullName evidence="10">Nuclear distribution protein nudE 1</fullName>
    </submittedName>
</protein>
<dbReference type="Gene3D" id="6.10.250.1080">
    <property type="match status" value="1"/>
</dbReference>
<dbReference type="PANTHER" id="PTHR10921:SF1">
    <property type="entry name" value="NUCLEAR DISTRIBUTION PROTEIN NUDE HOMOLOG"/>
    <property type="match status" value="1"/>
</dbReference>
<dbReference type="GO" id="GO:0008017">
    <property type="term" value="F:microtubule binding"/>
    <property type="evidence" value="ECO:0007669"/>
    <property type="project" value="InterPro"/>
</dbReference>
<evidence type="ECO:0000313" key="10">
    <source>
        <dbReference type="EMBL" id="WOO81889.1"/>
    </source>
</evidence>
<accession>A0AAF0YBR7</accession>
<evidence type="ECO:0000313" key="11">
    <source>
        <dbReference type="Proteomes" id="UP000827549"/>
    </source>
</evidence>
<dbReference type="GeneID" id="87808633"/>
<feature type="compositionally biased region" description="Low complexity" evidence="8">
    <location>
        <begin position="660"/>
        <end position="673"/>
    </location>
</feature>
<comment type="similarity">
    <text evidence="2">Belongs to the nudE family.</text>
</comment>
<evidence type="ECO:0000256" key="1">
    <source>
        <dbReference type="ARBA" id="ARBA00004245"/>
    </source>
</evidence>
<feature type="domain" description="NUDE" evidence="9">
    <location>
        <begin position="171"/>
        <end position="292"/>
    </location>
</feature>
<dbReference type="GO" id="GO:0007059">
    <property type="term" value="P:chromosome segregation"/>
    <property type="evidence" value="ECO:0007669"/>
    <property type="project" value="TreeGrafter"/>
</dbReference>
<dbReference type="GO" id="GO:0000776">
    <property type="term" value="C:kinetochore"/>
    <property type="evidence" value="ECO:0007669"/>
    <property type="project" value="TreeGrafter"/>
</dbReference>
<comment type="subcellular location">
    <subcellularLocation>
        <location evidence="1">Cytoplasm</location>
        <location evidence="1">Cytoskeleton</location>
    </subcellularLocation>
</comment>
<dbReference type="GO" id="GO:0005871">
    <property type="term" value="C:kinesin complex"/>
    <property type="evidence" value="ECO:0007669"/>
    <property type="project" value="TreeGrafter"/>
</dbReference>
<organism evidence="10 11">
    <name type="scientific">Vanrija pseudolonga</name>
    <dbReference type="NCBI Taxonomy" id="143232"/>
    <lineage>
        <taxon>Eukaryota</taxon>
        <taxon>Fungi</taxon>
        <taxon>Dikarya</taxon>
        <taxon>Basidiomycota</taxon>
        <taxon>Agaricomycotina</taxon>
        <taxon>Tremellomycetes</taxon>
        <taxon>Trichosporonales</taxon>
        <taxon>Trichosporonaceae</taxon>
        <taxon>Vanrija</taxon>
    </lineage>
</organism>
<reference evidence="10" key="1">
    <citation type="submission" date="2023-10" db="EMBL/GenBank/DDBJ databases">
        <authorList>
            <person name="Noh H."/>
        </authorList>
    </citation>
    <scope>NUCLEOTIDE SEQUENCE</scope>
    <source>
        <strain evidence="10">DUCC4014</strain>
    </source>
</reference>
<dbReference type="GO" id="GO:0007020">
    <property type="term" value="P:microtubule nucleation"/>
    <property type="evidence" value="ECO:0007669"/>
    <property type="project" value="TreeGrafter"/>
</dbReference>
<evidence type="ECO:0000256" key="3">
    <source>
        <dbReference type="ARBA" id="ARBA00022490"/>
    </source>
</evidence>
<feature type="region of interest" description="Disordered" evidence="8">
    <location>
        <begin position="484"/>
        <end position="774"/>
    </location>
</feature>
<feature type="coiled-coil region" evidence="7">
    <location>
        <begin position="50"/>
        <end position="102"/>
    </location>
</feature>
<feature type="coiled-coil region" evidence="7">
    <location>
        <begin position="130"/>
        <end position="223"/>
    </location>
</feature>
<gene>
    <name evidence="10" type="primary">NDE1_1</name>
    <name evidence="10" type="ORF">LOC62_04G005404</name>
</gene>
<feature type="region of interest" description="Disordered" evidence="8">
    <location>
        <begin position="229"/>
        <end position="366"/>
    </location>
</feature>
<dbReference type="PANTHER" id="PTHR10921">
    <property type="entry name" value="NUCLEAR DISTRIBUTION PROTEIN NUDE HOMOLOG 1"/>
    <property type="match status" value="1"/>
</dbReference>
<keyword evidence="11" id="KW-1185">Reference proteome</keyword>
<evidence type="ECO:0000256" key="2">
    <source>
        <dbReference type="ARBA" id="ARBA00007429"/>
    </source>
</evidence>
<name>A0AAF0YBR7_9TREE</name>
<dbReference type="RefSeq" id="XP_062627921.1">
    <property type="nucleotide sequence ID" value="XM_062771937.1"/>
</dbReference>
<keyword evidence="4" id="KW-0493">Microtubule</keyword>
<feature type="compositionally biased region" description="Low complexity" evidence="8">
    <location>
        <begin position="546"/>
        <end position="559"/>
    </location>
</feature>
<evidence type="ECO:0000256" key="6">
    <source>
        <dbReference type="ARBA" id="ARBA00023212"/>
    </source>
</evidence>
<dbReference type="GO" id="GO:0000132">
    <property type="term" value="P:establishment of mitotic spindle orientation"/>
    <property type="evidence" value="ECO:0007669"/>
    <property type="project" value="TreeGrafter"/>
</dbReference>
<dbReference type="EMBL" id="CP086717">
    <property type="protein sequence ID" value="WOO81889.1"/>
    <property type="molecule type" value="Genomic_DNA"/>
</dbReference>
<feature type="compositionally biased region" description="Low complexity" evidence="8">
    <location>
        <begin position="518"/>
        <end position="529"/>
    </location>
</feature>
<dbReference type="GO" id="GO:0005874">
    <property type="term" value="C:microtubule"/>
    <property type="evidence" value="ECO:0007669"/>
    <property type="project" value="UniProtKB-KW"/>
</dbReference>
<feature type="compositionally biased region" description="Polar residues" evidence="8">
    <location>
        <begin position="236"/>
        <end position="248"/>
    </location>
</feature>
<feature type="compositionally biased region" description="Low complexity" evidence="8">
    <location>
        <begin position="566"/>
        <end position="591"/>
    </location>
</feature>
<dbReference type="Pfam" id="PF04880">
    <property type="entry name" value="NUDE_C"/>
    <property type="match status" value="1"/>
</dbReference>
<feature type="compositionally biased region" description="Low complexity" evidence="8">
    <location>
        <begin position="260"/>
        <end position="288"/>
    </location>
</feature>
<dbReference type="AlphaFoldDB" id="A0AAF0YBR7"/>
<evidence type="ECO:0000256" key="4">
    <source>
        <dbReference type="ARBA" id="ARBA00022701"/>
    </source>
</evidence>
<evidence type="ECO:0000256" key="5">
    <source>
        <dbReference type="ARBA" id="ARBA00023054"/>
    </source>
</evidence>
<feature type="compositionally biased region" description="Low complexity" evidence="8">
    <location>
        <begin position="730"/>
        <end position="744"/>
    </location>
</feature>
<dbReference type="GO" id="GO:0047496">
    <property type="term" value="P:vesicle transport along microtubule"/>
    <property type="evidence" value="ECO:0007669"/>
    <property type="project" value="TreeGrafter"/>
</dbReference>
<dbReference type="InterPro" id="IPR033494">
    <property type="entry name" value="NUDE"/>
</dbReference>
<proteinExistence type="inferred from homology"/>
<feature type="region of interest" description="Disordered" evidence="8">
    <location>
        <begin position="408"/>
        <end position="427"/>
    </location>
</feature>
<dbReference type="GO" id="GO:0051642">
    <property type="term" value="P:centrosome localization"/>
    <property type="evidence" value="ECO:0007669"/>
    <property type="project" value="TreeGrafter"/>
</dbReference>
<evidence type="ECO:0000256" key="7">
    <source>
        <dbReference type="SAM" id="Coils"/>
    </source>
</evidence>
<sequence length="798" mass="85371">MFGTPTPANGFPASPMDKAMSNLTLEEDDDDLTEEANYYRDKYRVAIDLLNETRNELDEFQLSSRELEQELEKELEATEAKQAELQQRIKRLDTERDEWKVRWQPAGRQRTELTPQTKFINLQMMHSSTVSAMQREMDNLRSERDKTLIALRDLEMGNDELERNERVAVSSLLDMEIKYNRAIEEKTLLEQEAIQRQELEEECQRLKDDVRDANNEIAILRDQLARAVVPTPPSSNAPMSPYPSSNAPMSPYPDKRSHSRSASRASAASPTPSHRSTTSTRSNATERSAVTERSGDRSATATPRTVRGLTRSTTAQVLASPAVRRPTITASPSGIPALSRSTTTRNLAAAAAPSPAPRTRPSYAPSPARAASHQAAKTKGFKLLQDLQARLKATDDRIGTKMSRRNLATTATQPVVPRRQPTVSTASSTISAASVATKGSSRTVTSTVSAASHNRVSALNRTPAALSTPGAASDGVFSPSGWVMLSDLEDTPDPTLRASTNPVVPRDDSPSPLERNPSRSSATSRTRPLPSRPAIPSPLTNTLAKSTSRLPSTSLSKSTTTRHRSSLSASTSGMSTVKSSGSPRAPAPSRRTVADRLTSSTRGPPPVSRLHARTPSRSGAMSPSLFAGRPGALSPTLIPGPRRVSISTAADAFPSPPPSASTSTSNSSRASTALRPMPAEDNEPARSHQRAQHGSLGRGLPPAVVNGAAAASSPEKSGAATLPYKRAGRRSSLSAAEAALSGPSGIPGPKPANGRPTSYPGFSDTPPPVPRIPSAVLKENAILKESTRNPSAKWVGRG</sequence>
<keyword evidence="5 7" id="KW-0175">Coiled coil</keyword>
<dbReference type="InterPro" id="IPR006964">
    <property type="entry name" value="NUDE_dom"/>
</dbReference>
<keyword evidence="3" id="KW-0963">Cytoplasm</keyword>
<evidence type="ECO:0000256" key="8">
    <source>
        <dbReference type="SAM" id="MobiDB-lite"/>
    </source>
</evidence>